<evidence type="ECO:0000259" key="1">
    <source>
        <dbReference type="Pfam" id="PF13581"/>
    </source>
</evidence>
<keyword evidence="3" id="KW-1185">Reference proteome</keyword>
<dbReference type="OrthoDB" id="5769716at2"/>
<protein>
    <recommendedName>
        <fullName evidence="1">Histidine kinase/HSP90-like ATPase domain-containing protein</fullName>
    </recommendedName>
</protein>
<dbReference type="EMBL" id="JFKB01000008">
    <property type="protein sequence ID" value="OSQ47481.1"/>
    <property type="molecule type" value="Genomic_DNA"/>
</dbReference>
<dbReference type="RefSeq" id="WP_085619599.1">
    <property type="nucleotide sequence ID" value="NZ_CAXBPE010000008.1"/>
</dbReference>
<dbReference type="SUPFAM" id="SSF55874">
    <property type="entry name" value="ATPase domain of HSP90 chaperone/DNA topoisomerase II/histidine kinase"/>
    <property type="match status" value="1"/>
</dbReference>
<dbReference type="InterPro" id="IPR003594">
    <property type="entry name" value="HATPase_dom"/>
</dbReference>
<evidence type="ECO:0000313" key="2">
    <source>
        <dbReference type="EMBL" id="OSQ47481.1"/>
    </source>
</evidence>
<reference evidence="2 3" key="1">
    <citation type="submission" date="2014-03" db="EMBL/GenBank/DDBJ databases">
        <title>The draft genome sequence of Thalassospira alkalitolerans JCM 18968.</title>
        <authorList>
            <person name="Lai Q."/>
            <person name="Shao Z."/>
        </authorList>
    </citation>
    <scope>NUCLEOTIDE SEQUENCE [LARGE SCALE GENOMIC DNA]</scope>
    <source>
        <strain evidence="2 3">JCM 18968</strain>
    </source>
</reference>
<feature type="domain" description="Histidine kinase/HSP90-like ATPase" evidence="1">
    <location>
        <begin position="14"/>
        <end position="130"/>
    </location>
</feature>
<dbReference type="Proteomes" id="UP000193396">
    <property type="component" value="Unassembled WGS sequence"/>
</dbReference>
<sequence>MKKNEHRVEVLAEADVAKAIYAAQSLSQEMGFEKTARFMIATAVSELARNIFVYAGAGEVAVQAVEVDGKWGFEVIAEDAGPGIKDIALALKEGYSTGGTLGLGLPGVKRLMDEFYIDPERQIGTMIVARKWL</sequence>
<proteinExistence type="predicted"/>
<dbReference type="InterPro" id="IPR036890">
    <property type="entry name" value="HATPase_C_sf"/>
</dbReference>
<dbReference type="Gene3D" id="3.30.565.10">
    <property type="entry name" value="Histidine kinase-like ATPase, C-terminal domain"/>
    <property type="match status" value="1"/>
</dbReference>
<accession>A0A1Y2LAD3</accession>
<dbReference type="Pfam" id="PF13581">
    <property type="entry name" value="HATPase_c_2"/>
    <property type="match status" value="1"/>
</dbReference>
<organism evidence="2 3">
    <name type="scientific">Thalassospira alkalitolerans</name>
    <dbReference type="NCBI Taxonomy" id="1293890"/>
    <lineage>
        <taxon>Bacteria</taxon>
        <taxon>Pseudomonadati</taxon>
        <taxon>Pseudomonadota</taxon>
        <taxon>Alphaproteobacteria</taxon>
        <taxon>Rhodospirillales</taxon>
        <taxon>Thalassospiraceae</taxon>
        <taxon>Thalassospira</taxon>
    </lineage>
</organism>
<dbReference type="STRING" id="1293890.TALK_13240"/>
<evidence type="ECO:0000313" key="3">
    <source>
        <dbReference type="Proteomes" id="UP000193396"/>
    </source>
</evidence>
<gene>
    <name evidence="2" type="ORF">TALK_13240</name>
</gene>
<comment type="caution">
    <text evidence="2">The sequence shown here is derived from an EMBL/GenBank/DDBJ whole genome shotgun (WGS) entry which is preliminary data.</text>
</comment>
<dbReference type="AlphaFoldDB" id="A0A1Y2LAD3"/>
<name>A0A1Y2LAD3_9PROT</name>